<dbReference type="Proteomes" id="UP001066276">
    <property type="component" value="Chromosome 5"/>
</dbReference>
<reference evidence="1" key="1">
    <citation type="journal article" date="2022" name="bioRxiv">
        <title>Sequencing and chromosome-scale assembly of the giantPleurodeles waltlgenome.</title>
        <authorList>
            <person name="Brown T."/>
            <person name="Elewa A."/>
            <person name="Iarovenko S."/>
            <person name="Subramanian E."/>
            <person name="Araus A.J."/>
            <person name="Petzold A."/>
            <person name="Susuki M."/>
            <person name="Suzuki K.-i.T."/>
            <person name="Hayashi T."/>
            <person name="Toyoda A."/>
            <person name="Oliveira C."/>
            <person name="Osipova E."/>
            <person name="Leigh N.D."/>
            <person name="Simon A."/>
            <person name="Yun M.H."/>
        </authorList>
    </citation>
    <scope>NUCLEOTIDE SEQUENCE</scope>
    <source>
        <strain evidence="1">20211129_DDA</strain>
        <tissue evidence="1">Liver</tissue>
    </source>
</reference>
<keyword evidence="2" id="KW-1185">Reference proteome</keyword>
<organism evidence="1 2">
    <name type="scientific">Pleurodeles waltl</name>
    <name type="common">Iberian ribbed newt</name>
    <dbReference type="NCBI Taxonomy" id="8319"/>
    <lineage>
        <taxon>Eukaryota</taxon>
        <taxon>Metazoa</taxon>
        <taxon>Chordata</taxon>
        <taxon>Craniata</taxon>
        <taxon>Vertebrata</taxon>
        <taxon>Euteleostomi</taxon>
        <taxon>Amphibia</taxon>
        <taxon>Batrachia</taxon>
        <taxon>Caudata</taxon>
        <taxon>Salamandroidea</taxon>
        <taxon>Salamandridae</taxon>
        <taxon>Pleurodelinae</taxon>
        <taxon>Pleurodeles</taxon>
    </lineage>
</organism>
<protein>
    <submittedName>
        <fullName evidence="1">Uncharacterized protein</fullName>
    </submittedName>
</protein>
<accession>A0AAV7RW23</accession>
<name>A0AAV7RW23_PLEWA</name>
<sequence length="101" mass="10550">MSALAARMLWENTGGPVPRSQDHIPPLSVCLRCPPKGGLRISDAGAAGRTRQAPCPMQLDSAQAILLTSKLRQPVSSAAGLTRAASPGLRPAELFTAPLPR</sequence>
<gene>
    <name evidence="1" type="ORF">NDU88_008541</name>
</gene>
<dbReference type="EMBL" id="JANPWB010000009">
    <property type="protein sequence ID" value="KAJ1155816.1"/>
    <property type="molecule type" value="Genomic_DNA"/>
</dbReference>
<dbReference type="AlphaFoldDB" id="A0AAV7RW23"/>
<proteinExistence type="predicted"/>
<comment type="caution">
    <text evidence="1">The sequence shown here is derived from an EMBL/GenBank/DDBJ whole genome shotgun (WGS) entry which is preliminary data.</text>
</comment>
<evidence type="ECO:0000313" key="1">
    <source>
        <dbReference type="EMBL" id="KAJ1155816.1"/>
    </source>
</evidence>
<evidence type="ECO:0000313" key="2">
    <source>
        <dbReference type="Proteomes" id="UP001066276"/>
    </source>
</evidence>